<evidence type="ECO:0000313" key="4">
    <source>
        <dbReference type="Proteomes" id="UP001316184"/>
    </source>
</evidence>
<dbReference type="RefSeq" id="WP_232400138.1">
    <property type="nucleotide sequence ID" value="NZ_CP102173.1"/>
</dbReference>
<evidence type="ECO:0008006" key="5">
    <source>
        <dbReference type="Google" id="ProtNLM"/>
    </source>
</evidence>
<dbReference type="Proteomes" id="UP001316184">
    <property type="component" value="Chromosome"/>
</dbReference>
<dbReference type="PROSITE" id="PS51257">
    <property type="entry name" value="PROKAR_LIPOPROTEIN"/>
    <property type="match status" value="1"/>
</dbReference>
<name>A0ABY5M550_9ACTN</name>
<sequence>MRRRVLSTLVIVPVLALSACGGSDESEAIKPVKSASPSASATPSPTPSATTDAPLPTTTPEAAKVAVAVLGSSVAKTADEKAAVDAWMTYWQAVSATYDKLEPAPGLDQARGKPLTDVLDYLNQLKTKNHRSVGWTRDHVLAVGVKGDAAVIRDCSENFTFEVDAAGKPVEEVTPFYSIIAQLTRKDGRWLVTGLTTERRQQDCRS</sequence>
<protein>
    <recommendedName>
        <fullName evidence="5">Mce-associated membrane protein</fullName>
    </recommendedName>
</protein>
<gene>
    <name evidence="3" type="ORF">NQV15_12135</name>
</gene>
<feature type="signal peptide" evidence="2">
    <location>
        <begin position="1"/>
        <end position="21"/>
    </location>
</feature>
<accession>A0ABY5M550</accession>
<keyword evidence="4" id="KW-1185">Reference proteome</keyword>
<dbReference type="EMBL" id="CP102173">
    <property type="protein sequence ID" value="UUP12602.1"/>
    <property type="molecule type" value="Genomic_DNA"/>
</dbReference>
<keyword evidence="2" id="KW-0732">Signal</keyword>
<evidence type="ECO:0000313" key="3">
    <source>
        <dbReference type="EMBL" id="UUP12602.1"/>
    </source>
</evidence>
<proteinExistence type="predicted"/>
<feature type="compositionally biased region" description="Low complexity" evidence="1">
    <location>
        <begin position="34"/>
        <end position="57"/>
    </location>
</feature>
<feature type="chain" id="PRO_5046840261" description="Mce-associated membrane protein" evidence="2">
    <location>
        <begin position="22"/>
        <end position="206"/>
    </location>
</feature>
<organism evidence="3 4">
    <name type="scientific">Aeromicrobium wangtongii</name>
    <dbReference type="NCBI Taxonomy" id="2969247"/>
    <lineage>
        <taxon>Bacteria</taxon>
        <taxon>Bacillati</taxon>
        <taxon>Actinomycetota</taxon>
        <taxon>Actinomycetes</taxon>
        <taxon>Propionibacteriales</taxon>
        <taxon>Nocardioidaceae</taxon>
        <taxon>Aeromicrobium</taxon>
    </lineage>
</organism>
<evidence type="ECO:0000256" key="2">
    <source>
        <dbReference type="SAM" id="SignalP"/>
    </source>
</evidence>
<feature type="region of interest" description="Disordered" evidence="1">
    <location>
        <begin position="27"/>
        <end position="57"/>
    </location>
</feature>
<reference evidence="3 4" key="1">
    <citation type="submission" date="2022-08" db="EMBL/GenBank/DDBJ databases">
        <title>novel species in genus Aeromicrobium.</title>
        <authorList>
            <person name="Ye L."/>
        </authorList>
    </citation>
    <scope>NUCLEOTIDE SEQUENCE [LARGE SCALE GENOMIC DNA]</scope>
    <source>
        <strain evidence="4">zg-Y1379</strain>
    </source>
</reference>
<evidence type="ECO:0000256" key="1">
    <source>
        <dbReference type="SAM" id="MobiDB-lite"/>
    </source>
</evidence>